<evidence type="ECO:0008006" key="4">
    <source>
        <dbReference type="Google" id="ProtNLM"/>
    </source>
</evidence>
<feature type="compositionally biased region" description="Polar residues" evidence="1">
    <location>
        <begin position="537"/>
        <end position="549"/>
    </location>
</feature>
<evidence type="ECO:0000313" key="3">
    <source>
        <dbReference type="Proteomes" id="UP000241890"/>
    </source>
</evidence>
<feature type="region of interest" description="Disordered" evidence="1">
    <location>
        <begin position="228"/>
        <end position="255"/>
    </location>
</feature>
<feature type="region of interest" description="Disordered" evidence="1">
    <location>
        <begin position="1"/>
        <end position="20"/>
    </location>
</feature>
<name>A0A2R5GWM1_9STRA</name>
<gene>
    <name evidence="2" type="ORF">FCC1311_103922</name>
</gene>
<comment type="caution">
    <text evidence="2">The sequence shown here is derived from an EMBL/GenBank/DDBJ whole genome shotgun (WGS) entry which is preliminary data.</text>
</comment>
<protein>
    <recommendedName>
        <fullName evidence="4">CHAT domain-containing protein</fullName>
    </recommendedName>
</protein>
<reference evidence="2 3" key="1">
    <citation type="submission" date="2017-12" db="EMBL/GenBank/DDBJ databases">
        <title>Sequencing, de novo assembly and annotation of complete genome of a new Thraustochytrid species, strain FCC1311.</title>
        <authorList>
            <person name="Sedici K."/>
            <person name="Godart F."/>
            <person name="Aiese Cigliano R."/>
            <person name="Sanseverino W."/>
            <person name="Barakat M."/>
            <person name="Ortet P."/>
            <person name="Marechal E."/>
            <person name="Cagnac O."/>
            <person name="Amato A."/>
        </authorList>
    </citation>
    <scope>NUCLEOTIDE SEQUENCE [LARGE SCALE GENOMIC DNA]</scope>
</reference>
<organism evidence="2 3">
    <name type="scientific">Hondaea fermentalgiana</name>
    <dbReference type="NCBI Taxonomy" id="2315210"/>
    <lineage>
        <taxon>Eukaryota</taxon>
        <taxon>Sar</taxon>
        <taxon>Stramenopiles</taxon>
        <taxon>Bigyra</taxon>
        <taxon>Labyrinthulomycetes</taxon>
        <taxon>Thraustochytrida</taxon>
        <taxon>Thraustochytriidae</taxon>
        <taxon>Hondaea</taxon>
    </lineage>
</organism>
<feature type="region of interest" description="Disordered" evidence="1">
    <location>
        <begin position="489"/>
        <end position="755"/>
    </location>
</feature>
<dbReference type="AlphaFoldDB" id="A0A2R5GWM1"/>
<feature type="compositionally biased region" description="Basic and acidic residues" evidence="1">
    <location>
        <begin position="664"/>
        <end position="673"/>
    </location>
</feature>
<feature type="compositionally biased region" description="Low complexity" evidence="1">
    <location>
        <begin position="693"/>
        <end position="721"/>
    </location>
</feature>
<sequence length="755" mass="81908">MVAREAAPLGSSRESDIKSRSETRRTWDVLMVSSDPSAHQRLKLQAEERAIRQSISLAEHGRHVDINLDVLPAATADDLAKRLLWKSSQGSSYDVIHFSGHCDVDNHLVRLIFSELHRQHGPEVVRRFQSSSASVSGIHELAAQVTKHLESQAMYFMDEIDVPSLSSSARSITAAESSIEAVVETHSKSRSLTPDFRLIHRAQTKAIIPADAEQRVGEQRLLVFSQASEGPADPSQMAGNGGPSRPGTPDSTSVEVWNDHDPLVLRLPDGGPHATKDIVLTKSQILDAGVGSLAFEMGGGPGMNFVSAKAFADLVSPYALDLQCILLNACHSQLACEQLLAVGIPLAICARGKMSDASALHFSRGFYEALAYGESVERAFVEGQNRMSVNDRRRYHPGPAGHPTTALAQQHARFAHAMPHPHPHPDHVDVVCLFRASGSMRLSPVSVRRHHDMDSENKSLRRMIQEGIWLLGTKDREIQELRELVEEFKEREKAQSARAKTPSRAKTPARSDATTRRRESSGIRINPARAGSRRASAKTNSASKQGSQRSQRDGEPKLATNARARAARPRAAASSSGTKSRVATESSFAGATASTASSRRKSFEPQDRPQDRAKVGVESSMETPPAASGPSIKPSSPWKLKTGRRAEARDRIFTSATSSATVKGGRDKDKENRSGSQTQQAPRTPTRPRKIFTTASATAAQSHAQSNGSPPGQQGGQAQPSYHGFGSSVPRFSTTSVPHNPGRYDCASPKTRTKF</sequence>
<dbReference type="EMBL" id="BEYU01000182">
    <property type="protein sequence ID" value="GBG34168.1"/>
    <property type="molecule type" value="Genomic_DNA"/>
</dbReference>
<evidence type="ECO:0000313" key="2">
    <source>
        <dbReference type="EMBL" id="GBG34168.1"/>
    </source>
</evidence>
<evidence type="ECO:0000256" key="1">
    <source>
        <dbReference type="SAM" id="MobiDB-lite"/>
    </source>
</evidence>
<keyword evidence="3" id="KW-1185">Reference proteome</keyword>
<dbReference type="Proteomes" id="UP000241890">
    <property type="component" value="Unassembled WGS sequence"/>
</dbReference>
<feature type="compositionally biased region" description="Polar residues" evidence="1">
    <location>
        <begin position="674"/>
        <end position="683"/>
    </location>
</feature>
<feature type="compositionally biased region" description="Basic and acidic residues" evidence="1">
    <location>
        <begin position="601"/>
        <end position="615"/>
    </location>
</feature>
<accession>A0A2R5GWM1</accession>
<proteinExistence type="predicted"/>
<dbReference type="InParanoid" id="A0A2R5GWM1"/>
<feature type="compositionally biased region" description="Low complexity" evidence="1">
    <location>
        <begin position="583"/>
        <end position="597"/>
    </location>
</feature>